<dbReference type="Proteomes" id="UP000183385">
    <property type="component" value="Unassembled WGS sequence"/>
</dbReference>
<proteinExistence type="predicted"/>
<accession>A0AAQ1HNP2</accession>
<reference evidence="3 4" key="1">
    <citation type="submission" date="2016-10" db="EMBL/GenBank/DDBJ databases">
        <authorList>
            <person name="Varghese N."/>
            <person name="Submissions S."/>
        </authorList>
    </citation>
    <scope>NUCLEOTIDE SEQUENCE [LARGE SCALE GENOMIC DNA]</scope>
    <source>
        <strain evidence="3 4">LMG 18378</strain>
    </source>
</reference>
<dbReference type="RefSeq" id="WP_074980632.1">
    <property type="nucleotide sequence ID" value="NZ_CP104727.1"/>
</dbReference>
<dbReference type="Gene3D" id="3.10.450.50">
    <property type="match status" value="1"/>
</dbReference>
<comment type="caution">
    <text evidence="3">The sequence shown here is derived from an EMBL/GenBank/DDBJ whole genome shotgun (WGS) entry which is preliminary data.</text>
</comment>
<feature type="chain" id="PRO_5042898292" evidence="1">
    <location>
        <begin position="26"/>
        <end position="176"/>
    </location>
</feature>
<dbReference type="InterPro" id="IPR037401">
    <property type="entry name" value="SnoaL-like"/>
</dbReference>
<sequence>MKLNKFAAVLAVTAMALGAIAGAYAADASAPDEGHVVDRQSFEHYLALFNQKNPAAFEKYYAPNVRMSNGGLVFNSIPEVEAHYRKIWGAMDEKVNLEEFLFDGKTLAVQLLVTFDVPRDAANTPFGPLRKGERFQFHGPIFYKLNDEGKFTDIKVGYYSFSRTTDGVTHSMGMPH</sequence>
<evidence type="ECO:0000313" key="3">
    <source>
        <dbReference type="EMBL" id="SFC94346.1"/>
    </source>
</evidence>
<dbReference type="AlphaFoldDB" id="A0AAQ1HNP2"/>
<dbReference type="EMBL" id="FOLS01000013">
    <property type="protein sequence ID" value="SFC94346.1"/>
    <property type="molecule type" value="Genomic_DNA"/>
</dbReference>
<keyword evidence="1" id="KW-0732">Signal</keyword>
<feature type="domain" description="SnoaL-like" evidence="2">
    <location>
        <begin position="43"/>
        <end position="153"/>
    </location>
</feature>
<dbReference type="InterPro" id="IPR032710">
    <property type="entry name" value="NTF2-like_dom_sf"/>
</dbReference>
<protein>
    <submittedName>
        <fullName evidence="3">SnoaL-like domain-containing protein</fullName>
    </submittedName>
</protein>
<evidence type="ECO:0000256" key="1">
    <source>
        <dbReference type="SAM" id="SignalP"/>
    </source>
</evidence>
<organism evidence="3 4">
    <name type="scientific">Pseudomonas citronellolis</name>
    <dbReference type="NCBI Taxonomy" id="53408"/>
    <lineage>
        <taxon>Bacteria</taxon>
        <taxon>Pseudomonadati</taxon>
        <taxon>Pseudomonadota</taxon>
        <taxon>Gammaproteobacteria</taxon>
        <taxon>Pseudomonadales</taxon>
        <taxon>Pseudomonadaceae</taxon>
        <taxon>Pseudomonas</taxon>
    </lineage>
</organism>
<name>A0AAQ1HNP2_9PSED</name>
<evidence type="ECO:0000259" key="2">
    <source>
        <dbReference type="Pfam" id="PF12680"/>
    </source>
</evidence>
<feature type="signal peptide" evidence="1">
    <location>
        <begin position="1"/>
        <end position="25"/>
    </location>
</feature>
<keyword evidence="4" id="KW-1185">Reference proteome</keyword>
<dbReference type="SUPFAM" id="SSF54427">
    <property type="entry name" value="NTF2-like"/>
    <property type="match status" value="1"/>
</dbReference>
<evidence type="ECO:0000313" key="4">
    <source>
        <dbReference type="Proteomes" id="UP000183385"/>
    </source>
</evidence>
<dbReference type="Pfam" id="PF12680">
    <property type="entry name" value="SnoaL_2"/>
    <property type="match status" value="1"/>
</dbReference>
<gene>
    <name evidence="3" type="ORF">SAMN05216577_11343</name>
</gene>